<keyword evidence="5 9" id="KW-0067">ATP-binding</keyword>
<name>A0AA90KEA8_9ACTN</name>
<keyword evidence="3" id="KW-0813">Transport</keyword>
<dbReference type="EMBL" id="JAAGKO020000013">
    <property type="protein sequence ID" value="MDI5963416.1"/>
    <property type="molecule type" value="Genomic_DNA"/>
</dbReference>
<evidence type="ECO:0000259" key="7">
    <source>
        <dbReference type="SMART" id="SM00382"/>
    </source>
</evidence>
<evidence type="ECO:0000256" key="4">
    <source>
        <dbReference type="ARBA" id="ARBA00022741"/>
    </source>
</evidence>
<evidence type="ECO:0000313" key="10">
    <source>
        <dbReference type="Proteomes" id="UP001156398"/>
    </source>
</evidence>
<dbReference type="GO" id="GO:0016887">
    <property type="term" value="F:ATP hydrolysis activity"/>
    <property type="evidence" value="ECO:0007669"/>
    <property type="project" value="InterPro"/>
</dbReference>
<dbReference type="PANTHER" id="PTHR42711">
    <property type="entry name" value="ABC TRANSPORTER ATP-BINDING PROTEIN"/>
    <property type="match status" value="1"/>
</dbReference>
<dbReference type="AlphaFoldDB" id="A0AA90KEA8"/>
<evidence type="ECO:0000256" key="3">
    <source>
        <dbReference type="ARBA" id="ARBA00022448"/>
    </source>
</evidence>
<sequence>MTVDGVEISARGLAVRGPRGAVFEGVDAQVPAGGLLSVHGPAGSGRTSLLLALAGRMRLAAGTIRVGPHEIPAARRRAAALVAVARAEPAVGLEGRLRVGELVAERCWLARGVTRADIEETAERLGLTLRDRVLAEDLAPLDGLRLALALTAAERPAAIVVDDVDRGCTAEQRTAAWRSVLAVRDLGCTVLAGSLDRPGTACDDCDDEVELPRLSRDRLPTAAGHDVVNGEAQ</sequence>
<evidence type="ECO:0000256" key="6">
    <source>
        <dbReference type="ARBA" id="ARBA00023251"/>
    </source>
</evidence>
<comment type="similarity">
    <text evidence="2">Belongs to the ABC transporter superfamily.</text>
</comment>
<accession>A0AA90KEA8</accession>
<proteinExistence type="inferred from homology"/>
<protein>
    <submittedName>
        <fullName evidence="9">ATP-binding cassette domain-containing protein</fullName>
    </submittedName>
</protein>
<comment type="caution">
    <text evidence="9">The sequence shown here is derived from an EMBL/GenBank/DDBJ whole genome shotgun (WGS) entry which is preliminary data.</text>
</comment>
<dbReference type="SUPFAM" id="SSF52540">
    <property type="entry name" value="P-loop containing nucleoside triphosphate hydrolases"/>
    <property type="match status" value="1"/>
</dbReference>
<organism evidence="9">
    <name type="scientific">Streptantibioticus silvisoli</name>
    <dbReference type="NCBI Taxonomy" id="2705255"/>
    <lineage>
        <taxon>Bacteria</taxon>
        <taxon>Bacillati</taxon>
        <taxon>Actinomycetota</taxon>
        <taxon>Actinomycetes</taxon>
        <taxon>Kitasatosporales</taxon>
        <taxon>Streptomycetaceae</taxon>
        <taxon>Streptantibioticus</taxon>
    </lineage>
</organism>
<evidence type="ECO:0000256" key="5">
    <source>
        <dbReference type="ARBA" id="ARBA00022840"/>
    </source>
</evidence>
<keyword evidence="6" id="KW-0046">Antibiotic resistance</keyword>
<evidence type="ECO:0000313" key="9">
    <source>
        <dbReference type="EMBL" id="MDI5967815.1"/>
    </source>
</evidence>
<dbReference type="InterPro" id="IPR003439">
    <property type="entry name" value="ABC_transporter-like_ATP-bd"/>
</dbReference>
<dbReference type="GO" id="GO:0046677">
    <property type="term" value="P:response to antibiotic"/>
    <property type="evidence" value="ECO:0007669"/>
    <property type="project" value="UniProtKB-KW"/>
</dbReference>
<dbReference type="PANTHER" id="PTHR42711:SF5">
    <property type="entry name" value="ABC TRANSPORTER ATP-BINDING PROTEIN NATA"/>
    <property type="match status" value="1"/>
</dbReference>
<dbReference type="EMBL" id="JABXJJ020000001">
    <property type="protein sequence ID" value="MDI5967815.1"/>
    <property type="molecule type" value="Genomic_DNA"/>
</dbReference>
<evidence type="ECO:0000313" key="8">
    <source>
        <dbReference type="EMBL" id="MDI5963416.1"/>
    </source>
</evidence>
<evidence type="ECO:0000256" key="1">
    <source>
        <dbReference type="ARBA" id="ARBA00004202"/>
    </source>
</evidence>
<comment type="subcellular location">
    <subcellularLocation>
        <location evidence="1">Cell membrane</location>
        <topology evidence="1">Peripheral membrane protein</topology>
    </subcellularLocation>
</comment>
<dbReference type="Proteomes" id="UP001156398">
    <property type="component" value="Unassembled WGS sequence"/>
</dbReference>
<dbReference type="InterPro" id="IPR003593">
    <property type="entry name" value="AAA+_ATPase"/>
</dbReference>
<keyword evidence="4" id="KW-0547">Nucleotide-binding</keyword>
<dbReference type="InterPro" id="IPR050763">
    <property type="entry name" value="ABC_transporter_ATP-binding"/>
</dbReference>
<keyword evidence="10" id="KW-1185">Reference proteome</keyword>
<dbReference type="GO" id="GO:0005886">
    <property type="term" value="C:plasma membrane"/>
    <property type="evidence" value="ECO:0007669"/>
    <property type="project" value="UniProtKB-SubCell"/>
</dbReference>
<evidence type="ECO:0000256" key="2">
    <source>
        <dbReference type="ARBA" id="ARBA00005417"/>
    </source>
</evidence>
<dbReference type="GO" id="GO:0005524">
    <property type="term" value="F:ATP binding"/>
    <property type="evidence" value="ECO:0007669"/>
    <property type="project" value="UniProtKB-KW"/>
</dbReference>
<dbReference type="Gene3D" id="3.40.50.300">
    <property type="entry name" value="P-loop containing nucleotide triphosphate hydrolases"/>
    <property type="match status" value="1"/>
</dbReference>
<dbReference type="RefSeq" id="WP_271314033.1">
    <property type="nucleotide sequence ID" value="NZ_JAAGKO020000013.1"/>
</dbReference>
<reference evidence="9 10" key="1">
    <citation type="submission" date="2023-05" db="EMBL/GenBank/DDBJ databases">
        <title>Streptantibioticus silvisoli sp. nov., acidotolerant actinomycetes 1 from pine litter.</title>
        <authorList>
            <person name="Swiecimska M."/>
            <person name="Golinska P."/>
            <person name="Sangal V."/>
            <person name="Wachnowicz B."/>
            <person name="Goodfellow M."/>
        </authorList>
    </citation>
    <scope>NUCLEOTIDE SEQUENCE</scope>
    <source>
        <strain evidence="9">SL13</strain>
        <strain evidence="8 10">SL54</strain>
    </source>
</reference>
<dbReference type="SMART" id="SM00382">
    <property type="entry name" value="AAA"/>
    <property type="match status" value="1"/>
</dbReference>
<gene>
    <name evidence="8" type="ORF">POF43_011960</name>
    <name evidence="9" type="ORF">POF50_000345</name>
</gene>
<dbReference type="InterPro" id="IPR027417">
    <property type="entry name" value="P-loop_NTPase"/>
</dbReference>
<dbReference type="Pfam" id="PF00005">
    <property type="entry name" value="ABC_tran"/>
    <property type="match status" value="1"/>
</dbReference>
<feature type="domain" description="AAA+ ATPase" evidence="7">
    <location>
        <begin position="32"/>
        <end position="229"/>
    </location>
</feature>